<feature type="transmembrane region" description="Helical" evidence="7">
    <location>
        <begin position="259"/>
        <end position="281"/>
    </location>
</feature>
<dbReference type="PANTHER" id="PTHR42948:SF1">
    <property type="entry name" value="TRANSPORTER"/>
    <property type="match status" value="1"/>
</dbReference>
<dbReference type="Proteomes" id="UP000250928">
    <property type="component" value="Unassembled WGS sequence"/>
</dbReference>
<feature type="transmembrane region" description="Helical" evidence="7">
    <location>
        <begin position="93"/>
        <end position="120"/>
    </location>
</feature>
<evidence type="ECO:0000256" key="7">
    <source>
        <dbReference type="SAM" id="Phobius"/>
    </source>
</evidence>
<feature type="transmembrane region" description="Helical" evidence="7">
    <location>
        <begin position="385"/>
        <end position="413"/>
    </location>
</feature>
<feature type="transmembrane region" description="Helical" evidence="7">
    <location>
        <begin position="310"/>
        <end position="331"/>
    </location>
</feature>
<dbReference type="GO" id="GO:0016020">
    <property type="term" value="C:membrane"/>
    <property type="evidence" value="ECO:0007669"/>
    <property type="project" value="UniProtKB-SubCell"/>
</dbReference>
<organism evidence="8 9">
    <name type="scientific">Candidatus Sedimenticola endophacoides</name>
    <dbReference type="NCBI Taxonomy" id="2548426"/>
    <lineage>
        <taxon>Bacteria</taxon>
        <taxon>Pseudomonadati</taxon>
        <taxon>Pseudomonadota</taxon>
        <taxon>Gammaproteobacteria</taxon>
        <taxon>Chromatiales</taxon>
        <taxon>Sedimenticolaceae</taxon>
        <taxon>Sedimenticola</taxon>
    </lineage>
</organism>
<gene>
    <name evidence="8" type="ORF">C3L24_11785</name>
</gene>
<keyword evidence="6" id="KW-0769">Symport</keyword>
<keyword evidence="5 7" id="KW-0472">Membrane</keyword>
<feature type="transmembrane region" description="Helical" evidence="7">
    <location>
        <begin position="433"/>
        <end position="454"/>
    </location>
</feature>
<dbReference type="PROSITE" id="PS00610">
    <property type="entry name" value="NA_NEUROTRAN_SYMP_1"/>
    <property type="match status" value="1"/>
</dbReference>
<name>A0A6N4DGF5_9GAMM</name>
<dbReference type="Pfam" id="PF00209">
    <property type="entry name" value="SNF"/>
    <property type="match status" value="2"/>
</dbReference>
<feature type="transmembrane region" description="Helical" evidence="7">
    <location>
        <begin position="152"/>
        <end position="171"/>
    </location>
</feature>
<dbReference type="AlphaFoldDB" id="A0A6N4DGF5"/>
<keyword evidence="2 6" id="KW-0813">Transport</keyword>
<dbReference type="PROSITE" id="PS50267">
    <property type="entry name" value="NA_NEUROTRAN_SYMP_3"/>
    <property type="match status" value="1"/>
</dbReference>
<dbReference type="CDD" id="cd10336">
    <property type="entry name" value="SLC6sbd_Tyt1-Like"/>
    <property type="match status" value="1"/>
</dbReference>
<evidence type="ECO:0000256" key="1">
    <source>
        <dbReference type="ARBA" id="ARBA00004141"/>
    </source>
</evidence>
<feature type="transmembrane region" description="Helical" evidence="7">
    <location>
        <begin position="44"/>
        <end position="68"/>
    </location>
</feature>
<comment type="caution">
    <text evidence="8">The sequence shown here is derived from an EMBL/GenBank/DDBJ whole genome shotgun (WGS) entry which is preliminary data.</text>
</comment>
<keyword evidence="3 6" id="KW-0812">Transmembrane</keyword>
<dbReference type="GO" id="GO:0015293">
    <property type="term" value="F:symporter activity"/>
    <property type="evidence" value="ECO:0007669"/>
    <property type="project" value="UniProtKB-KW"/>
</dbReference>
<dbReference type="PRINTS" id="PR00176">
    <property type="entry name" value="NANEUSMPORT"/>
</dbReference>
<evidence type="ECO:0000256" key="6">
    <source>
        <dbReference type="RuleBase" id="RU003732"/>
    </source>
</evidence>
<feature type="transmembrane region" description="Helical" evidence="7">
    <location>
        <begin position="351"/>
        <end position="373"/>
    </location>
</feature>
<dbReference type="PANTHER" id="PTHR42948">
    <property type="entry name" value="TRANSPORTER"/>
    <property type="match status" value="1"/>
</dbReference>
<evidence type="ECO:0000256" key="3">
    <source>
        <dbReference type="ARBA" id="ARBA00022692"/>
    </source>
</evidence>
<evidence type="ECO:0000256" key="2">
    <source>
        <dbReference type="ARBA" id="ARBA00022448"/>
    </source>
</evidence>
<dbReference type="SUPFAM" id="SSF161070">
    <property type="entry name" value="SNF-like"/>
    <property type="match status" value="1"/>
</dbReference>
<sequence length="457" mass="49168">MSYQTSIHGQWSSRMVFILAATGATVGLGNIWKFPYLAGEYGGGAFVLVYLLCIAFIGFPLMVAEVAVGRRGRLSPINTLRSLSEIEGGSPRWVWAGGLGVLAGLLIGSFYSVIAGWALAYMFRAASGAFEHVTAQGIASIFNNLITDPERLLAWHTIFMVMTVAVLARGIRSGLERAVKLLVPGLLVMLLVLIGYGASTGYLGQTLFFLFRPDFSSLSFAAVLEALGHAFFTLSLGMGAIMIYGSYLPRQVPIMRTSLLVVLLDTLVALLAGLAIFSIAFAHELPVNSGPGLIFQTLPMAFGKMQAGGVFGGIFFLLLVFAAWTSAIALLEPAVAWLVESLNLQRVRAAVLTGFVAWLLGIVSLLSFSQWAFSFEFAGMQKQHGLFDLFSILASGVLLPLGGLSVVLFTAWVMHRESVLDALGGADGPGFRLWYFLVRYVAPVALVVVFLWVLGVM</sequence>
<reference evidence="8 9" key="1">
    <citation type="submission" date="2018-01" db="EMBL/GenBank/DDBJ databases">
        <title>Novel co-symbiosis in the lucinid bivalve Phacoides pectinatus.</title>
        <authorList>
            <person name="Lim S.J."/>
            <person name="Davis B.G."/>
            <person name="Gill D.E."/>
            <person name="Engel A.S."/>
            <person name="Anderson L.C."/>
            <person name="Campbell B.J."/>
        </authorList>
    </citation>
    <scope>NUCLEOTIDE SEQUENCE [LARGE SCALE GENOMIC DNA]</scope>
    <source>
        <strain evidence="8">N3_P5</strain>
    </source>
</reference>
<proteinExistence type="inferred from homology"/>
<evidence type="ECO:0000256" key="5">
    <source>
        <dbReference type="ARBA" id="ARBA00023136"/>
    </source>
</evidence>
<dbReference type="EMBL" id="PQCO01000279">
    <property type="protein sequence ID" value="PUD98949.1"/>
    <property type="molecule type" value="Genomic_DNA"/>
</dbReference>
<comment type="subcellular location">
    <subcellularLocation>
        <location evidence="1">Membrane</location>
        <topology evidence="1">Multi-pass membrane protein</topology>
    </subcellularLocation>
</comment>
<evidence type="ECO:0000313" key="8">
    <source>
        <dbReference type="EMBL" id="PUD98949.1"/>
    </source>
</evidence>
<dbReference type="NCBIfam" id="NF037979">
    <property type="entry name" value="Na_transp"/>
    <property type="match status" value="1"/>
</dbReference>
<accession>A0A6N4DGF5</accession>
<dbReference type="InterPro" id="IPR047218">
    <property type="entry name" value="YocR/YhdH-like"/>
</dbReference>
<feature type="transmembrane region" description="Helical" evidence="7">
    <location>
        <begin position="178"/>
        <end position="198"/>
    </location>
</feature>
<protein>
    <recommendedName>
        <fullName evidence="6">Transporter</fullName>
    </recommendedName>
</protein>
<evidence type="ECO:0000256" key="4">
    <source>
        <dbReference type="ARBA" id="ARBA00022989"/>
    </source>
</evidence>
<dbReference type="InterPro" id="IPR000175">
    <property type="entry name" value="Na/ntran_symport"/>
</dbReference>
<feature type="transmembrane region" description="Helical" evidence="7">
    <location>
        <begin position="12"/>
        <end position="32"/>
    </location>
</feature>
<feature type="transmembrane region" description="Helical" evidence="7">
    <location>
        <begin position="218"/>
        <end position="247"/>
    </location>
</feature>
<comment type="similarity">
    <text evidence="6">Belongs to the sodium:neurotransmitter symporter (SNF) (TC 2.A.22) family.</text>
</comment>
<evidence type="ECO:0000313" key="9">
    <source>
        <dbReference type="Proteomes" id="UP000250928"/>
    </source>
</evidence>
<dbReference type="InterPro" id="IPR037272">
    <property type="entry name" value="SNS_sf"/>
</dbReference>
<keyword evidence="4 7" id="KW-1133">Transmembrane helix</keyword>